<dbReference type="PANTHER" id="PTHR15999">
    <property type="entry name" value="ZINC FINGER CW-TYPE PWWP DOMAIN PROTEIN 1"/>
    <property type="match status" value="1"/>
</dbReference>
<evidence type="ECO:0000256" key="1">
    <source>
        <dbReference type="ARBA" id="ARBA00022723"/>
    </source>
</evidence>
<dbReference type="InterPro" id="IPR036431">
    <property type="entry name" value="ARID_dom_sf"/>
</dbReference>
<evidence type="ECO:0000259" key="6">
    <source>
        <dbReference type="PROSITE" id="PS51011"/>
    </source>
</evidence>
<evidence type="ECO:0000256" key="4">
    <source>
        <dbReference type="SAM" id="MobiDB-lite"/>
    </source>
</evidence>
<dbReference type="Gene3D" id="3.30.40.100">
    <property type="match status" value="1"/>
</dbReference>
<dbReference type="InterPro" id="IPR001606">
    <property type="entry name" value="ARID_dom"/>
</dbReference>
<feature type="compositionally biased region" description="Polar residues" evidence="4">
    <location>
        <begin position="453"/>
        <end position="464"/>
    </location>
</feature>
<dbReference type="Pfam" id="PF07496">
    <property type="entry name" value="zf-CW"/>
    <property type="match status" value="1"/>
</dbReference>
<dbReference type="PROSITE" id="PS51050">
    <property type="entry name" value="ZF_CW"/>
    <property type="match status" value="1"/>
</dbReference>
<protein>
    <recommendedName>
        <fullName evidence="10">ARID domain-containing protein</fullName>
    </recommendedName>
</protein>
<keyword evidence="1" id="KW-0479">Metal-binding</keyword>
<feature type="domain" description="ARID" evidence="6">
    <location>
        <begin position="277"/>
        <end position="370"/>
    </location>
</feature>
<keyword evidence="9" id="KW-1185">Reference proteome</keyword>
<dbReference type="Pfam" id="PF01388">
    <property type="entry name" value="ARID"/>
    <property type="match status" value="1"/>
</dbReference>
<proteinExistence type="predicted"/>
<evidence type="ECO:0008006" key="10">
    <source>
        <dbReference type="Google" id="ProtNLM"/>
    </source>
</evidence>
<feature type="domain" description="CW-type" evidence="7">
    <location>
        <begin position="30"/>
        <end position="85"/>
    </location>
</feature>
<dbReference type="SUPFAM" id="SSF46774">
    <property type="entry name" value="ARID-like"/>
    <property type="match status" value="1"/>
</dbReference>
<sequence length="574" mass="65960">MPKRKRELLNQCKASRSPKVPRALKTKSEEDPVCIWVQCESERCNKWRLISAEEAKGLKESSSWYCWFNRDTRYNTCSAEEQKVKKPKHMKFIYSLLPEGEVVTAKMHGYPPWPGLLTRDPTCGEYYDAPLIKEDEVTHYHVEFFGRPRSRAWLVPALVHPLRSINEIEKTPKFRKIQGRQLMELRKSYEFALKEAYNSLSKTTDQRLASCHFKYVEEEDKRTSAKVSSEQTPVIREQAVKIPERRNSATSPLNSPTIPIMMKKPWLGDNGSVSSLDWKENEFLERLESFSVDRGVTVPKQPIWRGKRISLFKFYNLVLKHGGFEKVCQSKLWDKVYNELLDADMLYEGTSSAARFFYQKYLMPFEHHIRTENKLDTHFALEDVTTILPSKQTDHRTSIKRRRTVSSSTADEAEQTVPGTPGPSPQDSSADHMDNSITNSSQQHNAVFRGTDQVPSSNPDSPHQSLGGCSFDSDESDDDSTSSACDEAEKGLQQLERLLLSLEPSLYYSDGYHFCLKSELFREQQGEKSLPKTLNKMSTIEEVDVKKTLDEIAKIEGNVCFLRGLFLNFSLKNM</sequence>
<dbReference type="InterPro" id="IPR000313">
    <property type="entry name" value="PWWP_dom"/>
</dbReference>
<reference evidence="8 9" key="1">
    <citation type="submission" date="2022-05" db="EMBL/GenBank/DDBJ databases">
        <authorList>
            <consortium name="Genoscope - CEA"/>
            <person name="William W."/>
        </authorList>
    </citation>
    <scope>NUCLEOTIDE SEQUENCE [LARGE SCALE GENOMIC DNA]</scope>
</reference>
<dbReference type="Gene3D" id="2.30.30.140">
    <property type="match status" value="1"/>
</dbReference>
<evidence type="ECO:0000259" key="7">
    <source>
        <dbReference type="PROSITE" id="PS51050"/>
    </source>
</evidence>
<feature type="region of interest" description="Disordered" evidence="4">
    <location>
        <begin position="391"/>
        <end position="438"/>
    </location>
</feature>
<dbReference type="Gene3D" id="1.10.150.60">
    <property type="entry name" value="ARID DNA-binding domain"/>
    <property type="match status" value="1"/>
</dbReference>
<evidence type="ECO:0000313" key="9">
    <source>
        <dbReference type="Proteomes" id="UP001159405"/>
    </source>
</evidence>
<feature type="region of interest" description="Disordered" evidence="4">
    <location>
        <begin position="1"/>
        <end position="24"/>
    </location>
</feature>
<dbReference type="EMBL" id="CALNXK010000133">
    <property type="protein sequence ID" value="CAH3165581.1"/>
    <property type="molecule type" value="Genomic_DNA"/>
</dbReference>
<dbReference type="PROSITE" id="PS51011">
    <property type="entry name" value="ARID"/>
    <property type="match status" value="1"/>
</dbReference>
<feature type="domain" description="PWWP" evidence="5">
    <location>
        <begin position="99"/>
        <end position="165"/>
    </location>
</feature>
<comment type="caution">
    <text evidence="8">The sequence shown here is derived from an EMBL/GenBank/DDBJ whole genome shotgun (WGS) entry which is preliminary data.</text>
</comment>
<dbReference type="PROSITE" id="PS50812">
    <property type="entry name" value="PWWP"/>
    <property type="match status" value="1"/>
</dbReference>
<dbReference type="CDD" id="cd16100">
    <property type="entry name" value="ARID"/>
    <property type="match status" value="1"/>
</dbReference>
<gene>
    <name evidence="8" type="ORF">PLOB_00007232</name>
</gene>
<keyword evidence="2" id="KW-0863">Zinc-finger</keyword>
<accession>A0ABN8QMM6</accession>
<dbReference type="CDD" id="cd20146">
    <property type="entry name" value="PWWP_ZCWPW2"/>
    <property type="match status" value="1"/>
</dbReference>
<dbReference type="PANTHER" id="PTHR15999:SF6">
    <property type="entry name" value="ZINC FINGER CW-TYPE PWWP DOMAIN PROTEIN 2"/>
    <property type="match status" value="1"/>
</dbReference>
<dbReference type="SMART" id="SM00501">
    <property type="entry name" value="BRIGHT"/>
    <property type="match status" value="1"/>
</dbReference>
<organism evidence="8 9">
    <name type="scientific">Porites lobata</name>
    <dbReference type="NCBI Taxonomy" id="104759"/>
    <lineage>
        <taxon>Eukaryota</taxon>
        <taxon>Metazoa</taxon>
        <taxon>Cnidaria</taxon>
        <taxon>Anthozoa</taxon>
        <taxon>Hexacorallia</taxon>
        <taxon>Scleractinia</taxon>
        <taxon>Fungiina</taxon>
        <taxon>Poritidae</taxon>
        <taxon>Porites</taxon>
    </lineage>
</organism>
<dbReference type="SMART" id="SM00293">
    <property type="entry name" value="PWWP"/>
    <property type="match status" value="1"/>
</dbReference>
<dbReference type="InterPro" id="IPR042778">
    <property type="entry name" value="ZCWPW1/ZCWPW2"/>
</dbReference>
<dbReference type="Proteomes" id="UP001159405">
    <property type="component" value="Unassembled WGS sequence"/>
</dbReference>
<name>A0ABN8QMM6_9CNID</name>
<dbReference type="InterPro" id="IPR011124">
    <property type="entry name" value="Znf_CW"/>
</dbReference>
<evidence type="ECO:0000259" key="5">
    <source>
        <dbReference type="PROSITE" id="PS50812"/>
    </source>
</evidence>
<dbReference type="SMART" id="SM01014">
    <property type="entry name" value="ARID"/>
    <property type="match status" value="1"/>
</dbReference>
<evidence type="ECO:0000256" key="2">
    <source>
        <dbReference type="ARBA" id="ARBA00022771"/>
    </source>
</evidence>
<keyword evidence="3" id="KW-0862">Zinc</keyword>
<evidence type="ECO:0000256" key="3">
    <source>
        <dbReference type="ARBA" id="ARBA00022833"/>
    </source>
</evidence>
<feature type="region of interest" description="Disordered" evidence="4">
    <location>
        <begin position="450"/>
        <end position="487"/>
    </location>
</feature>
<dbReference type="SUPFAM" id="SSF63748">
    <property type="entry name" value="Tudor/PWWP/MBT"/>
    <property type="match status" value="1"/>
</dbReference>
<evidence type="ECO:0000313" key="8">
    <source>
        <dbReference type="EMBL" id="CAH3165581.1"/>
    </source>
</evidence>
<dbReference type="Pfam" id="PF00855">
    <property type="entry name" value="PWWP"/>
    <property type="match status" value="1"/>
</dbReference>